<proteinExistence type="inferred from homology"/>
<dbReference type="PRINTS" id="PR00114">
    <property type="entry name" value="STPHPHTASE"/>
</dbReference>
<dbReference type="EC" id="3.1.3.16" evidence="1"/>
<dbReference type="EMBL" id="BTSX01000046">
    <property type="protein sequence ID" value="GMT08242.1"/>
    <property type="molecule type" value="Genomic_DNA"/>
</dbReference>
<gene>
    <name evidence="4" type="ORF">PENTCL1PPCAC_30416</name>
    <name evidence="3" type="ORF">PENTCL1PPCAC_9393</name>
</gene>
<dbReference type="PANTHER" id="PTHR11668">
    <property type="entry name" value="SERINE/THREONINE PROTEIN PHOSPHATASE"/>
    <property type="match status" value="1"/>
</dbReference>
<dbReference type="InterPro" id="IPR029052">
    <property type="entry name" value="Metallo-depent_PP-like"/>
</dbReference>
<name>A0AAV5UMH5_9BILA</name>
<dbReference type="PROSITE" id="PS00125">
    <property type="entry name" value="SER_THR_PHOSPHATASE"/>
    <property type="match status" value="1"/>
</dbReference>
<dbReference type="PANTHER" id="PTHR11668:SF491">
    <property type="entry name" value="SERINE_THREONINE-PROTEIN PHOSPHATASE"/>
    <property type="match status" value="1"/>
</dbReference>
<dbReference type="Proteomes" id="UP001432027">
    <property type="component" value="Unassembled WGS sequence"/>
</dbReference>
<dbReference type="SMART" id="SM00156">
    <property type="entry name" value="PP2Ac"/>
    <property type="match status" value="1"/>
</dbReference>
<feature type="domain" description="Serine/threonine specific protein phosphatases" evidence="2">
    <location>
        <begin position="44"/>
        <end position="49"/>
    </location>
</feature>
<dbReference type="GO" id="GO:0004722">
    <property type="term" value="F:protein serine/threonine phosphatase activity"/>
    <property type="evidence" value="ECO:0007669"/>
    <property type="project" value="UniProtKB-EC"/>
</dbReference>
<comment type="caution">
    <text evidence="4">The sequence shown here is derived from an EMBL/GenBank/DDBJ whole genome shotgun (WGS) entry which is preliminary data.</text>
</comment>
<dbReference type="InterPro" id="IPR006186">
    <property type="entry name" value="Ser/Thr-sp_prot-phosphatase"/>
</dbReference>
<dbReference type="Gene3D" id="3.60.21.10">
    <property type="match status" value="1"/>
</dbReference>
<evidence type="ECO:0000313" key="4">
    <source>
        <dbReference type="EMBL" id="GMT08242.1"/>
    </source>
</evidence>
<evidence type="ECO:0000313" key="5">
    <source>
        <dbReference type="Proteomes" id="UP001432027"/>
    </source>
</evidence>
<dbReference type="GO" id="GO:0005737">
    <property type="term" value="C:cytoplasm"/>
    <property type="evidence" value="ECO:0007669"/>
    <property type="project" value="TreeGrafter"/>
</dbReference>
<dbReference type="Pfam" id="PF00149">
    <property type="entry name" value="Metallophos"/>
    <property type="match status" value="1"/>
</dbReference>
<sequence length="249" mass="28468">MKPGWLTQRYVFLGDYIDRGKQSLEVMTVCFTLKIVFPNYFMLLRGNHETKAINKQCGFLQELEERFSKEQADKLFTEFNEAFTYMPLACILDSSILCMYGGISPKLTSLQDILDIPKPIVEPNSIELAGDLLWSDPMIGLKGYKFNTVRGVSVHFGEDVLEEVLVKLDLRMIVRGHQINANGFNFFCSQKLVTVFTAASYYSERENRGAVLYVSSDYRVGFKILVPQKGEGGKKVFRSEHEMSNDYDE</sequence>
<accession>A0AAV5UMH5</accession>
<organism evidence="4 5">
    <name type="scientific">Pristionchus entomophagus</name>
    <dbReference type="NCBI Taxonomy" id="358040"/>
    <lineage>
        <taxon>Eukaryota</taxon>
        <taxon>Metazoa</taxon>
        <taxon>Ecdysozoa</taxon>
        <taxon>Nematoda</taxon>
        <taxon>Chromadorea</taxon>
        <taxon>Rhabditida</taxon>
        <taxon>Rhabditina</taxon>
        <taxon>Diplogasteromorpha</taxon>
        <taxon>Diplogasteroidea</taxon>
        <taxon>Neodiplogasteridae</taxon>
        <taxon>Pristionchus</taxon>
    </lineage>
</organism>
<dbReference type="InterPro" id="IPR004843">
    <property type="entry name" value="Calcineurin-like_PHP"/>
</dbReference>
<comment type="similarity">
    <text evidence="1">Belongs to the PPP phosphatase family.</text>
</comment>
<evidence type="ECO:0000256" key="1">
    <source>
        <dbReference type="RuleBase" id="RU004273"/>
    </source>
</evidence>
<dbReference type="EMBL" id="BTSX01000003">
    <property type="protein sequence ID" value="GMS87218.1"/>
    <property type="molecule type" value="Genomic_DNA"/>
</dbReference>
<dbReference type="AlphaFoldDB" id="A0AAV5UMH5"/>
<keyword evidence="1" id="KW-0378">Hydrolase</keyword>
<reference evidence="4" key="1">
    <citation type="submission" date="2023-10" db="EMBL/GenBank/DDBJ databases">
        <title>Genome assembly of Pristionchus species.</title>
        <authorList>
            <person name="Yoshida K."/>
            <person name="Sommer R.J."/>
        </authorList>
    </citation>
    <scope>NUCLEOTIDE SEQUENCE</scope>
    <source>
        <strain evidence="4">RS0144</strain>
    </source>
</reference>
<dbReference type="GO" id="GO:0005634">
    <property type="term" value="C:nucleus"/>
    <property type="evidence" value="ECO:0007669"/>
    <property type="project" value="TreeGrafter"/>
</dbReference>
<feature type="non-terminal residue" evidence="4">
    <location>
        <position position="249"/>
    </location>
</feature>
<evidence type="ECO:0000259" key="2">
    <source>
        <dbReference type="PROSITE" id="PS00125"/>
    </source>
</evidence>
<protein>
    <recommendedName>
        <fullName evidence="1">Serine/threonine-protein phosphatase</fullName>
        <ecNumber evidence="1">3.1.3.16</ecNumber>
    </recommendedName>
</protein>
<comment type="catalytic activity">
    <reaction evidence="1">
        <text>O-phospho-L-threonyl-[protein] + H2O = L-threonyl-[protein] + phosphate</text>
        <dbReference type="Rhea" id="RHEA:47004"/>
        <dbReference type="Rhea" id="RHEA-COMP:11060"/>
        <dbReference type="Rhea" id="RHEA-COMP:11605"/>
        <dbReference type="ChEBI" id="CHEBI:15377"/>
        <dbReference type="ChEBI" id="CHEBI:30013"/>
        <dbReference type="ChEBI" id="CHEBI:43474"/>
        <dbReference type="ChEBI" id="CHEBI:61977"/>
        <dbReference type="EC" id="3.1.3.16"/>
    </reaction>
</comment>
<dbReference type="SUPFAM" id="SSF56300">
    <property type="entry name" value="Metallo-dependent phosphatases"/>
    <property type="match status" value="1"/>
</dbReference>
<evidence type="ECO:0000313" key="3">
    <source>
        <dbReference type="EMBL" id="GMS87218.1"/>
    </source>
</evidence>
<keyword evidence="5" id="KW-1185">Reference proteome</keyword>
<dbReference type="InterPro" id="IPR050341">
    <property type="entry name" value="PP1_catalytic_subunit"/>
</dbReference>